<organism evidence="2 3">
    <name type="scientific">Denitratisoma oestradiolicum</name>
    <dbReference type="NCBI Taxonomy" id="311182"/>
    <lineage>
        <taxon>Bacteria</taxon>
        <taxon>Pseudomonadati</taxon>
        <taxon>Pseudomonadota</taxon>
        <taxon>Betaproteobacteria</taxon>
        <taxon>Nitrosomonadales</taxon>
        <taxon>Sterolibacteriaceae</taxon>
        <taxon>Denitratisoma</taxon>
    </lineage>
</organism>
<feature type="domain" description="Putative zinc-finger" evidence="1">
    <location>
        <begin position="4"/>
        <end position="38"/>
    </location>
</feature>
<protein>
    <recommendedName>
        <fullName evidence="1">Putative zinc-finger domain-containing protein</fullName>
    </recommendedName>
</protein>
<name>A0A6S6Y8I9_9PROT</name>
<accession>A0A6S6Y8I9</accession>
<dbReference type="RefSeq" id="WP_145768850.1">
    <property type="nucleotide sequence ID" value="NZ_LR778301.1"/>
</dbReference>
<dbReference type="InterPro" id="IPR027383">
    <property type="entry name" value="Znf_put"/>
</dbReference>
<dbReference type="KEGG" id="doe:DENOEST_1633"/>
<reference evidence="2 3" key="1">
    <citation type="submission" date="2020-03" db="EMBL/GenBank/DDBJ databases">
        <authorList>
            <consortium name="Genoscope - CEA"/>
            <person name="William W."/>
        </authorList>
    </citation>
    <scope>NUCLEOTIDE SEQUENCE [LARGE SCALE GENOMIC DNA]</scope>
    <source>
        <strain evidence="3">DSM 16959</strain>
    </source>
</reference>
<dbReference type="OrthoDB" id="8374021at2"/>
<dbReference type="AlphaFoldDB" id="A0A6S6Y8I9"/>
<proteinExistence type="predicted"/>
<evidence type="ECO:0000259" key="1">
    <source>
        <dbReference type="Pfam" id="PF13490"/>
    </source>
</evidence>
<keyword evidence="3" id="KW-1185">Reference proteome</keyword>
<sequence length="63" mass="7098">MLTCKQATAAMSQAQDRKLGLRERMNLGMHLLMCRGCRAFNRQLAFLRRAGHRLAGNDGEPPK</sequence>
<evidence type="ECO:0000313" key="3">
    <source>
        <dbReference type="Proteomes" id="UP000515733"/>
    </source>
</evidence>
<dbReference type="EMBL" id="LR778301">
    <property type="protein sequence ID" value="CAB1368798.1"/>
    <property type="molecule type" value="Genomic_DNA"/>
</dbReference>
<evidence type="ECO:0000313" key="2">
    <source>
        <dbReference type="EMBL" id="CAB1368798.1"/>
    </source>
</evidence>
<gene>
    <name evidence="2" type="ORF">DENOEST_1633</name>
</gene>
<dbReference type="Proteomes" id="UP000515733">
    <property type="component" value="Chromosome"/>
</dbReference>
<dbReference type="Pfam" id="PF13490">
    <property type="entry name" value="zf-HC2"/>
    <property type="match status" value="1"/>
</dbReference>